<feature type="binding site" evidence="7">
    <location>
        <begin position="358"/>
        <end position="359"/>
    </location>
    <ligand>
        <name>FMN</name>
        <dbReference type="ChEBI" id="CHEBI:58210"/>
    </ligand>
</feature>
<proteinExistence type="inferred from homology"/>
<feature type="binding site" evidence="7">
    <location>
        <position position="281"/>
    </location>
    <ligand>
        <name>FMN</name>
        <dbReference type="ChEBI" id="CHEBI:58210"/>
    </ligand>
</feature>
<sequence>MGENLDQKKGATLASRPAAEEQRLPRRLRRIFALEDLEPEARRLLPRPIFGYVAGASETNASLSDNRRVFDEIQFLPRALVDVSERTLDCNLMGSSHSLPFGIAPMGVCGLTGYRGDLVLARSAAKAGIPMIISAASLIRLEEIATAGRGVWYQAYLSADRPETAAMMDRVKQAGIDTFVITVDSAVVPSRENNLRNGYRSPIRPDLKLIWDGLTHPSWSLGTFLRTFLRHGIPHFENAGPDRGAPLLSRRAVRDFSGREFLSWENVRFVRSRWKGRLVIKGLLRADDVRIAREIGADGVIVSNHGGRQLDGAVSPMRALQAAVEQAGEMAVMIDSGFRRGTDILKAFGLGAQFAFIGRPFNYASALAGEAGVDHVIDLLRGQLRADLGMLGLRSLEEMGSEMLFTKNFLAVCREAHGGGDNTDCGVAGRRSSIGSGSI</sequence>
<dbReference type="GO" id="GO:0005886">
    <property type="term" value="C:plasma membrane"/>
    <property type="evidence" value="ECO:0007669"/>
    <property type="project" value="TreeGrafter"/>
</dbReference>
<feature type="binding site" evidence="7">
    <location>
        <position position="52"/>
    </location>
    <ligand>
        <name>glyoxylate</name>
        <dbReference type="ChEBI" id="CHEBI:36655"/>
    </ligand>
</feature>
<dbReference type="Proteomes" id="UP000481643">
    <property type="component" value="Unassembled WGS sequence"/>
</dbReference>
<comment type="cofactor">
    <cofactor evidence="1">
        <name>FMN</name>
        <dbReference type="ChEBI" id="CHEBI:58210"/>
    </cofactor>
</comment>
<dbReference type="RefSeq" id="WP_082496422.1">
    <property type="nucleotide sequence ID" value="NZ_WBVX01000024.1"/>
</dbReference>
<dbReference type="AlphaFoldDB" id="A0A6L3YDP7"/>
<feature type="binding site" evidence="7">
    <location>
        <position position="303"/>
    </location>
    <ligand>
        <name>FMN</name>
        <dbReference type="ChEBI" id="CHEBI:58210"/>
    </ligand>
</feature>
<keyword evidence="2 7" id="KW-0285">Flavoprotein</keyword>
<evidence type="ECO:0000313" key="10">
    <source>
        <dbReference type="EMBL" id="KAB2681130.1"/>
    </source>
</evidence>
<feature type="binding site" evidence="7">
    <location>
        <position position="191"/>
    </location>
    <ligand>
        <name>glyoxylate</name>
        <dbReference type="ChEBI" id="CHEBI:36655"/>
    </ligand>
</feature>
<dbReference type="GO" id="GO:0004459">
    <property type="term" value="F:L-lactate dehydrogenase (NAD+) activity"/>
    <property type="evidence" value="ECO:0007669"/>
    <property type="project" value="TreeGrafter"/>
</dbReference>
<dbReference type="PANTHER" id="PTHR10578">
    <property type="entry name" value="S -2-HYDROXY-ACID OXIDASE-RELATED"/>
    <property type="match status" value="1"/>
</dbReference>
<dbReference type="InterPro" id="IPR008259">
    <property type="entry name" value="FMN_hydac_DH_AS"/>
</dbReference>
<dbReference type="PANTHER" id="PTHR10578:SF107">
    <property type="entry name" value="2-HYDROXYACID OXIDASE 1"/>
    <property type="match status" value="1"/>
</dbReference>
<dbReference type="InterPro" id="IPR012133">
    <property type="entry name" value="Alpha-hydoxy_acid_DH_FMN"/>
</dbReference>
<evidence type="ECO:0000256" key="3">
    <source>
        <dbReference type="ARBA" id="ARBA00022643"/>
    </source>
</evidence>
<feature type="binding site" evidence="7">
    <location>
        <position position="154"/>
    </location>
    <ligand>
        <name>FMN</name>
        <dbReference type="ChEBI" id="CHEBI:58210"/>
    </ligand>
</feature>
<feature type="binding site" evidence="7">
    <location>
        <position position="134"/>
    </location>
    <ligand>
        <name>FMN</name>
        <dbReference type="ChEBI" id="CHEBI:58210"/>
    </ligand>
</feature>
<dbReference type="PIRSF" id="PIRSF000138">
    <property type="entry name" value="Al-hdrx_acd_dh"/>
    <property type="match status" value="1"/>
</dbReference>
<dbReference type="Pfam" id="PF01070">
    <property type="entry name" value="FMN_dh"/>
    <property type="match status" value="1"/>
</dbReference>
<dbReference type="InterPro" id="IPR000262">
    <property type="entry name" value="FMN-dep_DH"/>
</dbReference>
<feature type="binding site" evidence="7">
    <location>
        <begin position="335"/>
        <end position="339"/>
    </location>
    <ligand>
        <name>FMN</name>
        <dbReference type="ChEBI" id="CHEBI:58210"/>
    </ligand>
</feature>
<dbReference type="GO" id="GO:0009060">
    <property type="term" value="P:aerobic respiration"/>
    <property type="evidence" value="ECO:0007669"/>
    <property type="project" value="TreeGrafter"/>
</dbReference>
<feature type="domain" description="FMN hydroxy acid dehydrogenase" evidence="9">
    <location>
        <begin position="26"/>
        <end position="409"/>
    </location>
</feature>
<feature type="binding site" evidence="7">
    <location>
        <position position="182"/>
    </location>
    <ligand>
        <name>FMN</name>
        <dbReference type="ChEBI" id="CHEBI:58210"/>
    </ligand>
</feature>
<reference evidence="10 11" key="1">
    <citation type="submission" date="2019-09" db="EMBL/GenBank/DDBJ databases">
        <title>Taxonomic organization of the family Brucellaceae based on a phylogenomic approach.</title>
        <authorList>
            <person name="Leclercq S."/>
            <person name="Cloeckaert A."/>
            <person name="Zygmunt M.S."/>
        </authorList>
    </citation>
    <scope>NUCLEOTIDE SEQUENCE [LARGE SCALE GENOMIC DNA]</scope>
    <source>
        <strain evidence="10 11">WS1830</strain>
    </source>
</reference>
<evidence type="ECO:0000256" key="1">
    <source>
        <dbReference type="ARBA" id="ARBA00001917"/>
    </source>
</evidence>
<comment type="caution">
    <text evidence="10">The sequence shown here is derived from an EMBL/GenBank/DDBJ whole genome shotgun (WGS) entry which is preliminary data.</text>
</comment>
<dbReference type="InterPro" id="IPR013785">
    <property type="entry name" value="Aldolase_TIM"/>
</dbReference>
<dbReference type="CDD" id="cd02809">
    <property type="entry name" value="alpha_hydroxyacid_oxid_FMN"/>
    <property type="match status" value="1"/>
</dbReference>
<feature type="binding site" evidence="7">
    <location>
        <position position="308"/>
    </location>
    <ligand>
        <name>glyoxylate</name>
        <dbReference type="ChEBI" id="CHEBI:36655"/>
    </ligand>
</feature>
<feature type="region of interest" description="Disordered" evidence="8">
    <location>
        <begin position="1"/>
        <end position="20"/>
    </location>
</feature>
<dbReference type="Gene3D" id="3.20.20.70">
    <property type="entry name" value="Aldolase class I"/>
    <property type="match status" value="1"/>
</dbReference>
<evidence type="ECO:0000256" key="8">
    <source>
        <dbReference type="SAM" id="MobiDB-lite"/>
    </source>
</evidence>
<feature type="binding site" evidence="7">
    <location>
        <position position="156"/>
    </location>
    <ligand>
        <name>glyoxylate</name>
        <dbReference type="ChEBI" id="CHEBI:36655"/>
    </ligand>
</feature>
<feature type="binding site" evidence="7">
    <location>
        <position position="305"/>
    </location>
    <ligand>
        <name>glyoxylate</name>
        <dbReference type="ChEBI" id="CHEBI:36655"/>
    </ligand>
</feature>
<evidence type="ECO:0000256" key="4">
    <source>
        <dbReference type="ARBA" id="ARBA00023002"/>
    </source>
</evidence>
<evidence type="ECO:0000256" key="7">
    <source>
        <dbReference type="PIRSR" id="PIRSR000138-2"/>
    </source>
</evidence>
<evidence type="ECO:0000259" key="9">
    <source>
        <dbReference type="PROSITE" id="PS51349"/>
    </source>
</evidence>
<evidence type="ECO:0000256" key="5">
    <source>
        <dbReference type="ARBA" id="ARBA00024042"/>
    </source>
</evidence>
<dbReference type="GO" id="GO:0010181">
    <property type="term" value="F:FMN binding"/>
    <property type="evidence" value="ECO:0007669"/>
    <property type="project" value="InterPro"/>
</dbReference>
<evidence type="ECO:0000313" key="11">
    <source>
        <dbReference type="Proteomes" id="UP000481643"/>
    </source>
</evidence>
<organism evidence="10 11">
    <name type="scientific">Brucella tritici</name>
    <dbReference type="NCBI Taxonomy" id="94626"/>
    <lineage>
        <taxon>Bacteria</taxon>
        <taxon>Pseudomonadati</taxon>
        <taxon>Pseudomonadota</taxon>
        <taxon>Alphaproteobacteria</taxon>
        <taxon>Hyphomicrobiales</taxon>
        <taxon>Brucellaceae</taxon>
        <taxon>Brucella/Ochrobactrum group</taxon>
        <taxon>Brucella</taxon>
    </lineage>
</organism>
<feature type="binding site" evidence="7">
    <location>
        <begin position="105"/>
        <end position="107"/>
    </location>
    <ligand>
        <name>FMN</name>
        <dbReference type="ChEBI" id="CHEBI:58210"/>
    </ligand>
</feature>
<keyword evidence="4" id="KW-0560">Oxidoreductase</keyword>
<dbReference type="EMBL" id="WBVX01000024">
    <property type="protein sequence ID" value="KAB2681130.1"/>
    <property type="molecule type" value="Genomic_DNA"/>
</dbReference>
<dbReference type="PROSITE" id="PS51349">
    <property type="entry name" value="FMN_HYDROXY_ACID_DH_2"/>
    <property type="match status" value="1"/>
</dbReference>
<dbReference type="SUPFAM" id="SSF51395">
    <property type="entry name" value="FMN-linked oxidoreductases"/>
    <property type="match status" value="1"/>
</dbReference>
<feature type="active site" description="Proton acceptor" evidence="6">
    <location>
        <position position="305"/>
    </location>
</feature>
<name>A0A6L3YDP7_9HYPH</name>
<keyword evidence="3 7" id="KW-0288">FMN</keyword>
<dbReference type="PROSITE" id="PS00557">
    <property type="entry name" value="FMN_HYDROXY_ACID_DH_1"/>
    <property type="match status" value="1"/>
</dbReference>
<protein>
    <submittedName>
        <fullName evidence="10">Alpha-hydroxy-acid oxidizing protein</fullName>
    </submittedName>
</protein>
<gene>
    <name evidence="10" type="ORF">F9L08_19690</name>
</gene>
<dbReference type="InterPro" id="IPR037396">
    <property type="entry name" value="FMN_HAD"/>
</dbReference>
<evidence type="ECO:0000256" key="2">
    <source>
        <dbReference type="ARBA" id="ARBA00022630"/>
    </source>
</evidence>
<accession>A0A6L3YDP7</accession>
<comment type="similarity">
    <text evidence="5">Belongs to the FMN-dependent alpha-hydroxy acid dehydrogenase family.</text>
</comment>
<evidence type="ECO:0000256" key="6">
    <source>
        <dbReference type="PIRSR" id="PIRSR000138-1"/>
    </source>
</evidence>